<keyword evidence="4" id="KW-1185">Reference proteome</keyword>
<feature type="non-terminal residue" evidence="2">
    <location>
        <position position="65"/>
    </location>
</feature>
<evidence type="ECO:0000256" key="1">
    <source>
        <dbReference type="SAM" id="MobiDB-lite"/>
    </source>
</evidence>
<dbReference type="EMBL" id="CAMXCT010006508">
    <property type="protein sequence ID" value="CAI4014934.1"/>
    <property type="molecule type" value="Genomic_DNA"/>
</dbReference>
<feature type="region of interest" description="Disordered" evidence="1">
    <location>
        <begin position="1"/>
        <end position="40"/>
    </location>
</feature>
<organism evidence="2">
    <name type="scientific">Cladocopium goreaui</name>
    <dbReference type="NCBI Taxonomy" id="2562237"/>
    <lineage>
        <taxon>Eukaryota</taxon>
        <taxon>Sar</taxon>
        <taxon>Alveolata</taxon>
        <taxon>Dinophyceae</taxon>
        <taxon>Suessiales</taxon>
        <taxon>Symbiodiniaceae</taxon>
        <taxon>Cladocopium</taxon>
    </lineage>
</organism>
<reference evidence="2" key="1">
    <citation type="submission" date="2022-10" db="EMBL/GenBank/DDBJ databases">
        <authorList>
            <person name="Chen Y."/>
            <person name="Dougan E. K."/>
            <person name="Chan C."/>
            <person name="Rhodes N."/>
            <person name="Thang M."/>
        </authorList>
    </citation>
    <scope>NUCLEOTIDE SEQUENCE</scope>
</reference>
<evidence type="ECO:0000313" key="3">
    <source>
        <dbReference type="EMBL" id="CAL4802246.1"/>
    </source>
</evidence>
<dbReference type="AlphaFoldDB" id="A0A9P1DR76"/>
<evidence type="ECO:0000313" key="2">
    <source>
        <dbReference type="EMBL" id="CAI4014934.1"/>
    </source>
</evidence>
<gene>
    <name evidence="2" type="ORF">C1SCF055_LOCUS39794</name>
</gene>
<evidence type="ECO:0000313" key="4">
    <source>
        <dbReference type="Proteomes" id="UP001152797"/>
    </source>
</evidence>
<reference evidence="3 4" key="2">
    <citation type="submission" date="2024-05" db="EMBL/GenBank/DDBJ databases">
        <authorList>
            <person name="Chen Y."/>
            <person name="Shah S."/>
            <person name="Dougan E. K."/>
            <person name="Thang M."/>
            <person name="Chan C."/>
        </authorList>
    </citation>
    <scope>NUCLEOTIDE SEQUENCE [LARGE SCALE GENOMIC DNA]</scope>
</reference>
<dbReference type="EMBL" id="CAMXCT030006508">
    <property type="protein sequence ID" value="CAL4802246.1"/>
    <property type="molecule type" value="Genomic_DNA"/>
</dbReference>
<accession>A0A9P1DR76</accession>
<dbReference type="EMBL" id="CAMXCT020006508">
    <property type="protein sequence ID" value="CAL1168309.1"/>
    <property type="molecule type" value="Genomic_DNA"/>
</dbReference>
<name>A0A9P1DR76_9DINO</name>
<dbReference type="Proteomes" id="UP001152797">
    <property type="component" value="Unassembled WGS sequence"/>
</dbReference>
<comment type="caution">
    <text evidence="2">The sequence shown here is derived from an EMBL/GenBank/DDBJ whole genome shotgun (WGS) entry which is preliminary data.</text>
</comment>
<protein>
    <submittedName>
        <fullName evidence="2">Uncharacterized protein</fullName>
    </submittedName>
</protein>
<sequence>ASAFFGASTTTVSPSEVPVPTDQPSPTSPAGAGEPWEPGWRAVLKPPATAVTAAAPAAAPAVTPA</sequence>
<feature type="non-terminal residue" evidence="2">
    <location>
        <position position="1"/>
    </location>
</feature>
<proteinExistence type="predicted"/>